<keyword evidence="1" id="KW-0479">Metal-binding</keyword>
<dbReference type="InterPro" id="IPR045177">
    <property type="entry name" value="FDM1-5/IDN2"/>
</dbReference>
<protein>
    <submittedName>
        <fullName evidence="9 10">Uncharacterized protein isoform X1</fullName>
    </submittedName>
</protein>
<evidence type="ECO:0000313" key="11">
    <source>
        <dbReference type="RefSeq" id="XP_071934602.1"/>
    </source>
</evidence>
<dbReference type="PANTHER" id="PTHR21596">
    <property type="entry name" value="RIBONUCLEASE P SUBUNIT P38"/>
    <property type="match status" value="1"/>
</dbReference>
<feature type="region of interest" description="Disordered" evidence="6">
    <location>
        <begin position="212"/>
        <end position="232"/>
    </location>
</feature>
<dbReference type="RefSeq" id="XP_071934601.1">
    <property type="nucleotide sequence ID" value="XM_072078500.1"/>
</dbReference>
<evidence type="ECO:0000313" key="9">
    <source>
        <dbReference type="RefSeq" id="XP_071934600.1"/>
    </source>
</evidence>
<keyword evidence="5" id="KW-0175">Coiled coil</keyword>
<evidence type="ECO:0000256" key="4">
    <source>
        <dbReference type="PROSITE-ProRule" id="PRU00027"/>
    </source>
</evidence>
<dbReference type="Pfam" id="PF02892">
    <property type="entry name" value="zf-BED"/>
    <property type="match status" value="1"/>
</dbReference>
<dbReference type="InterPro" id="IPR003656">
    <property type="entry name" value="Znf_BED"/>
</dbReference>
<reference evidence="9 10" key="1">
    <citation type="submission" date="2025-05" db="UniProtKB">
        <authorList>
            <consortium name="RefSeq"/>
        </authorList>
    </citation>
    <scope>IDENTIFICATION</scope>
    <source>
        <tissue evidence="9 10">Leaves</tissue>
    </source>
</reference>
<gene>
    <name evidence="9 10 11 12 13" type="primary">LOC113730474</name>
</gene>
<evidence type="ECO:0000256" key="5">
    <source>
        <dbReference type="SAM" id="Coils"/>
    </source>
</evidence>
<evidence type="ECO:0000256" key="2">
    <source>
        <dbReference type="ARBA" id="ARBA00022771"/>
    </source>
</evidence>
<evidence type="ECO:0000259" key="7">
    <source>
        <dbReference type="PROSITE" id="PS50808"/>
    </source>
</evidence>
<keyword evidence="3" id="KW-0862">Zinc</keyword>
<feature type="domain" description="BED-type" evidence="7">
    <location>
        <begin position="3"/>
        <end position="59"/>
    </location>
</feature>
<evidence type="ECO:0000256" key="1">
    <source>
        <dbReference type="ARBA" id="ARBA00022723"/>
    </source>
</evidence>
<accession>A0ABM4WS56</accession>
<dbReference type="RefSeq" id="XP_071934602.1">
    <property type="nucleotide sequence ID" value="XM_072078501.1"/>
</dbReference>
<evidence type="ECO:0000313" key="10">
    <source>
        <dbReference type="RefSeq" id="XP_071934601.1"/>
    </source>
</evidence>
<name>A0ABM4WS56_COFAR</name>
<dbReference type="PANTHER" id="PTHR21596:SF82">
    <property type="entry name" value="FACTOR OF DNA METHYLATION 5-LIKE"/>
    <property type="match status" value="1"/>
</dbReference>
<dbReference type="InterPro" id="IPR005379">
    <property type="entry name" value="FDM1-5/IDN2_XH"/>
</dbReference>
<dbReference type="PROSITE" id="PS50808">
    <property type="entry name" value="ZF_BED"/>
    <property type="match status" value="1"/>
</dbReference>
<evidence type="ECO:0000256" key="6">
    <source>
        <dbReference type="SAM" id="MobiDB-lite"/>
    </source>
</evidence>
<dbReference type="Pfam" id="PF03469">
    <property type="entry name" value="XH"/>
    <property type="match status" value="1"/>
</dbReference>
<dbReference type="Proteomes" id="UP001652660">
    <property type="component" value="Chromosome 2e"/>
</dbReference>
<feature type="coiled-coil region" evidence="5">
    <location>
        <begin position="325"/>
        <end position="373"/>
    </location>
</feature>
<evidence type="ECO:0000313" key="13">
    <source>
        <dbReference type="RefSeq" id="XP_071934604.1"/>
    </source>
</evidence>
<feature type="coiled-coil region" evidence="5">
    <location>
        <begin position="267"/>
        <end position="294"/>
    </location>
</feature>
<dbReference type="RefSeq" id="XP_071934604.1">
    <property type="nucleotide sequence ID" value="XM_072078503.1"/>
</dbReference>
<evidence type="ECO:0000313" key="12">
    <source>
        <dbReference type="RefSeq" id="XP_071934603.1"/>
    </source>
</evidence>
<sequence>MAPKRDIGWEHAEPVGGDKKIVQCRYCGKIIHGGITRLKQHIAHVAGQVGACPRSPPDVTLELKKHLNDGKSERATMKKRKAAALNAFYNRSLCGYMHATDDENDDESECDTLEDELLSLEKMQLVLAMEESRQTALIEELHRKSHVSRSRPVTVGCGRSLSTEANVINCNDDDDGQDIDQKGLSDMEVKQLKQALKESRYTAFLEEEQRNCSTSSSFSGKDGDKPGTDSTSCIFPAEEKSIKNHIVRRPLRLSTLCISTMWKWEKLAAEMRKMQQISLQIKILRRELDHQRRKMHLAEQGNERLMGDLVHIQKELNHQIKDREKSQAELEHKTLRIEKEQLIAQIDVLKKTLAEKDDELQDMEALNQTLILKERSSNLELQDARKELTSVLSNLVDRTTIGVKRMGEIDQKPFQDVCAKKFSRSDWEVRSVESISLWQEKVSNPSWQPFKNTLKDGKWQEIIDEDDGELKRLRHDWGEDAYTAVVNALLELNEYNPSGRYVVQELWNFKEGRKASLQEVIQCMAQELKNTEAYKRRM</sequence>
<dbReference type="RefSeq" id="XP_071934603.1">
    <property type="nucleotide sequence ID" value="XM_072078502.1"/>
</dbReference>
<dbReference type="RefSeq" id="XP_071934600.1">
    <property type="nucleotide sequence ID" value="XM_072078499.1"/>
</dbReference>
<organism evidence="8 11">
    <name type="scientific">Coffea arabica</name>
    <name type="common">Arabian coffee</name>
    <dbReference type="NCBI Taxonomy" id="13443"/>
    <lineage>
        <taxon>Eukaryota</taxon>
        <taxon>Viridiplantae</taxon>
        <taxon>Streptophyta</taxon>
        <taxon>Embryophyta</taxon>
        <taxon>Tracheophyta</taxon>
        <taxon>Spermatophyta</taxon>
        <taxon>Magnoliopsida</taxon>
        <taxon>eudicotyledons</taxon>
        <taxon>Gunneridae</taxon>
        <taxon>Pentapetalae</taxon>
        <taxon>asterids</taxon>
        <taxon>lamiids</taxon>
        <taxon>Gentianales</taxon>
        <taxon>Rubiaceae</taxon>
        <taxon>Ixoroideae</taxon>
        <taxon>Gardenieae complex</taxon>
        <taxon>Bertiereae - Coffeeae clade</taxon>
        <taxon>Coffeeae</taxon>
        <taxon>Coffea</taxon>
    </lineage>
</organism>
<keyword evidence="2 4" id="KW-0863">Zinc-finger</keyword>
<keyword evidence="8" id="KW-1185">Reference proteome</keyword>
<proteinExistence type="predicted"/>
<dbReference type="GeneID" id="113730474"/>
<evidence type="ECO:0000313" key="8">
    <source>
        <dbReference type="Proteomes" id="UP001652660"/>
    </source>
</evidence>
<evidence type="ECO:0000256" key="3">
    <source>
        <dbReference type="ARBA" id="ARBA00022833"/>
    </source>
</evidence>